<sequence>MTLLQCHVFLAVCNQRSFTKAGEVLNMTQSAVSQAISNLEGELGVTLLHRSRQGIAITHIGERVLSHVREIIRHEGCLREEASLAAGVEAGTLRIASIPSASGLLPGLLATFKARFPNVQPVLFDGGTDEVCSWLESHVVDVAFVTMPVAGLDVLELLQDQLLLFLPMSHPMAGKGAVTLDDVVGEPFILPKGDSEHVIRGAFRSRSLTPKVEFEVRDIATILAMVQEGIGVTILPEMAILPSLPNVQRLCIRPNITRQVGLAVRNMAAISPICADFLLHAKDYVQR</sequence>
<protein>
    <submittedName>
        <fullName evidence="6">LysR family transcriptional regulator</fullName>
    </submittedName>
</protein>
<keyword evidence="4" id="KW-0804">Transcription</keyword>
<dbReference type="InterPro" id="IPR000847">
    <property type="entry name" value="LysR_HTH_N"/>
</dbReference>
<keyword evidence="3" id="KW-0238">DNA-binding</keyword>
<dbReference type="PANTHER" id="PTHR30346:SF0">
    <property type="entry name" value="HCA OPERON TRANSCRIPTIONAL ACTIVATOR HCAR"/>
    <property type="match status" value="1"/>
</dbReference>
<dbReference type="CDD" id="cd05466">
    <property type="entry name" value="PBP2_LTTR_substrate"/>
    <property type="match status" value="1"/>
</dbReference>
<dbReference type="SUPFAM" id="SSF46785">
    <property type="entry name" value="Winged helix' DNA-binding domain"/>
    <property type="match status" value="1"/>
</dbReference>
<evidence type="ECO:0000256" key="1">
    <source>
        <dbReference type="ARBA" id="ARBA00009437"/>
    </source>
</evidence>
<dbReference type="Pfam" id="PF03466">
    <property type="entry name" value="LysR_substrate"/>
    <property type="match status" value="1"/>
</dbReference>
<evidence type="ECO:0000313" key="6">
    <source>
        <dbReference type="EMBL" id="WAH42711.1"/>
    </source>
</evidence>
<dbReference type="RefSeq" id="WP_268006586.1">
    <property type="nucleotide sequence ID" value="NZ_BSUT01000001.1"/>
</dbReference>
<evidence type="ECO:0000256" key="2">
    <source>
        <dbReference type="ARBA" id="ARBA00023015"/>
    </source>
</evidence>
<dbReference type="Gene3D" id="1.10.10.10">
    <property type="entry name" value="Winged helix-like DNA-binding domain superfamily/Winged helix DNA-binding domain"/>
    <property type="match status" value="1"/>
</dbReference>
<feature type="domain" description="HTH lysR-type" evidence="5">
    <location>
        <begin position="1"/>
        <end position="58"/>
    </location>
</feature>
<evidence type="ECO:0000259" key="5">
    <source>
        <dbReference type="PROSITE" id="PS50931"/>
    </source>
</evidence>
<dbReference type="Proteomes" id="UP001164761">
    <property type="component" value="Chromosome"/>
</dbReference>
<dbReference type="PANTHER" id="PTHR30346">
    <property type="entry name" value="TRANSCRIPTIONAL DUAL REGULATOR HCAR-RELATED"/>
    <property type="match status" value="1"/>
</dbReference>
<dbReference type="InterPro" id="IPR036388">
    <property type="entry name" value="WH-like_DNA-bd_sf"/>
</dbReference>
<dbReference type="InterPro" id="IPR036390">
    <property type="entry name" value="WH_DNA-bd_sf"/>
</dbReference>
<dbReference type="EMBL" id="CP104067">
    <property type="protein sequence ID" value="WAH42711.1"/>
    <property type="molecule type" value="Genomic_DNA"/>
</dbReference>
<dbReference type="Pfam" id="PF00126">
    <property type="entry name" value="HTH_1"/>
    <property type="match status" value="1"/>
</dbReference>
<proteinExistence type="inferred from homology"/>
<accession>A0ABY6ZKK7</accession>
<evidence type="ECO:0000256" key="4">
    <source>
        <dbReference type="ARBA" id="ARBA00023163"/>
    </source>
</evidence>
<keyword evidence="7" id="KW-1185">Reference proteome</keyword>
<evidence type="ECO:0000256" key="3">
    <source>
        <dbReference type="ARBA" id="ARBA00023125"/>
    </source>
</evidence>
<comment type="similarity">
    <text evidence="1">Belongs to the LysR transcriptional regulatory family.</text>
</comment>
<dbReference type="PROSITE" id="PS50931">
    <property type="entry name" value="HTH_LYSR"/>
    <property type="match status" value="1"/>
</dbReference>
<reference evidence="6" key="1">
    <citation type="submission" date="2022-08" db="EMBL/GenBank/DDBJ databases">
        <title>Alicyclobacillus fastidiosus DSM 17978, complete genome.</title>
        <authorList>
            <person name="Wang Q."/>
            <person name="Cai R."/>
            <person name="Wang Z."/>
        </authorList>
    </citation>
    <scope>NUCLEOTIDE SEQUENCE</scope>
    <source>
        <strain evidence="6">DSM 17978</strain>
    </source>
</reference>
<dbReference type="PRINTS" id="PR00039">
    <property type="entry name" value="HTHLYSR"/>
</dbReference>
<evidence type="ECO:0000313" key="7">
    <source>
        <dbReference type="Proteomes" id="UP001164761"/>
    </source>
</evidence>
<dbReference type="Gene3D" id="3.40.190.10">
    <property type="entry name" value="Periplasmic binding protein-like II"/>
    <property type="match status" value="2"/>
</dbReference>
<keyword evidence="2" id="KW-0805">Transcription regulation</keyword>
<name>A0ABY6ZKK7_9BACL</name>
<dbReference type="SUPFAM" id="SSF53850">
    <property type="entry name" value="Periplasmic binding protein-like II"/>
    <property type="match status" value="1"/>
</dbReference>
<dbReference type="InterPro" id="IPR005119">
    <property type="entry name" value="LysR_subst-bd"/>
</dbReference>
<gene>
    <name evidence="6" type="ORF">NZD89_04550</name>
</gene>
<organism evidence="6 7">
    <name type="scientific">Alicyclobacillus fastidiosus</name>
    <dbReference type="NCBI Taxonomy" id="392011"/>
    <lineage>
        <taxon>Bacteria</taxon>
        <taxon>Bacillati</taxon>
        <taxon>Bacillota</taxon>
        <taxon>Bacilli</taxon>
        <taxon>Bacillales</taxon>
        <taxon>Alicyclobacillaceae</taxon>
        <taxon>Alicyclobacillus</taxon>
    </lineage>
</organism>